<dbReference type="GO" id="GO:0003677">
    <property type="term" value="F:DNA binding"/>
    <property type="evidence" value="ECO:0007669"/>
    <property type="project" value="InterPro"/>
</dbReference>
<dbReference type="OrthoDB" id="7361273at2"/>
<proteinExistence type="predicted"/>
<dbReference type="RefSeq" id="WP_135415342.1">
    <property type="nucleotide sequence ID" value="NZ_SRLB01000009.1"/>
</dbReference>
<name>A0A4Z0NQC1_9HYPH</name>
<keyword evidence="4" id="KW-1185">Reference proteome</keyword>
<feature type="region of interest" description="Disordered" evidence="1">
    <location>
        <begin position="133"/>
        <end position="157"/>
    </location>
</feature>
<feature type="domain" description="HTH cro/C1-type" evidence="2">
    <location>
        <begin position="38"/>
        <end position="92"/>
    </location>
</feature>
<reference evidence="3 4" key="1">
    <citation type="submission" date="2019-04" db="EMBL/GenBank/DDBJ databases">
        <authorList>
            <person name="Feng G."/>
            <person name="Zhu H."/>
        </authorList>
    </citation>
    <scope>NUCLEOTIDE SEQUENCE [LARGE SCALE GENOMIC DNA]</scope>
    <source>
        <strain evidence="3 4">6HR-1</strain>
    </source>
</reference>
<dbReference type="InterPro" id="IPR001387">
    <property type="entry name" value="Cro/C1-type_HTH"/>
</dbReference>
<protein>
    <submittedName>
        <fullName evidence="3">XRE family transcriptional regulator</fullName>
    </submittedName>
</protein>
<dbReference type="AlphaFoldDB" id="A0A4Z0NQC1"/>
<sequence length="157" mass="17530">MSTFIPSPISVADQDDLRADARAEMFFALRKAFGERSKQCGIKAKDLSDILGKDKSYVSRVLNGSNGSIDFETLYVFMNALGYHLPLDPVSFERLHAKKSNIDVKPKYYNGDTNIKSNLYAIRFSNINIDDSTPSVMSTRRPKIKKVQPASENSNAS</sequence>
<evidence type="ECO:0000313" key="4">
    <source>
        <dbReference type="Proteomes" id="UP000297535"/>
    </source>
</evidence>
<comment type="caution">
    <text evidence="3">The sequence shown here is derived from an EMBL/GenBank/DDBJ whole genome shotgun (WGS) entry which is preliminary data.</text>
</comment>
<evidence type="ECO:0000259" key="2">
    <source>
        <dbReference type="PROSITE" id="PS50943"/>
    </source>
</evidence>
<dbReference type="PROSITE" id="PS50943">
    <property type="entry name" value="HTH_CROC1"/>
    <property type="match status" value="1"/>
</dbReference>
<dbReference type="Proteomes" id="UP000297535">
    <property type="component" value="Unassembled WGS sequence"/>
</dbReference>
<evidence type="ECO:0000313" key="3">
    <source>
        <dbReference type="EMBL" id="TGD99104.1"/>
    </source>
</evidence>
<accession>A0A4Z0NQC1</accession>
<dbReference type="EMBL" id="SRLB01000009">
    <property type="protein sequence ID" value="TGD99104.1"/>
    <property type="molecule type" value="Genomic_DNA"/>
</dbReference>
<dbReference type="Gene3D" id="1.10.260.40">
    <property type="entry name" value="lambda repressor-like DNA-binding domains"/>
    <property type="match status" value="1"/>
</dbReference>
<organism evidence="3 4">
    <name type="scientific">Methylobacterium nonmethylotrophicum</name>
    <dbReference type="NCBI Taxonomy" id="1141884"/>
    <lineage>
        <taxon>Bacteria</taxon>
        <taxon>Pseudomonadati</taxon>
        <taxon>Pseudomonadota</taxon>
        <taxon>Alphaproteobacteria</taxon>
        <taxon>Hyphomicrobiales</taxon>
        <taxon>Methylobacteriaceae</taxon>
        <taxon>Methylobacterium</taxon>
    </lineage>
</organism>
<dbReference type="Pfam" id="PF01381">
    <property type="entry name" value="HTH_3"/>
    <property type="match status" value="1"/>
</dbReference>
<dbReference type="SUPFAM" id="SSF47413">
    <property type="entry name" value="lambda repressor-like DNA-binding domains"/>
    <property type="match status" value="1"/>
</dbReference>
<gene>
    <name evidence="3" type="ORF">EU555_14495</name>
</gene>
<evidence type="ECO:0000256" key="1">
    <source>
        <dbReference type="SAM" id="MobiDB-lite"/>
    </source>
</evidence>
<dbReference type="InterPro" id="IPR010982">
    <property type="entry name" value="Lambda_DNA-bd_dom_sf"/>
</dbReference>